<evidence type="ECO:0000256" key="2">
    <source>
        <dbReference type="ARBA" id="ARBA00023242"/>
    </source>
</evidence>
<comment type="caution">
    <text evidence="3">The sequence shown here is derived from an EMBL/GenBank/DDBJ whole genome shotgun (WGS) entry which is preliminary data.</text>
</comment>
<evidence type="ECO:0000313" key="4">
    <source>
        <dbReference type="Proteomes" id="UP001521785"/>
    </source>
</evidence>
<reference evidence="3 4" key="1">
    <citation type="submission" date="2024-02" db="EMBL/GenBank/DDBJ databases">
        <title>De novo assembly and annotation of 12 fungi associated with fruit tree decline syndrome in Ontario, Canada.</title>
        <authorList>
            <person name="Sulman M."/>
            <person name="Ellouze W."/>
            <person name="Ilyukhin E."/>
        </authorList>
    </citation>
    <scope>NUCLEOTIDE SEQUENCE [LARGE SCALE GENOMIC DNA]</scope>
    <source>
        <strain evidence="3 4">M42-189</strain>
    </source>
</reference>
<sequence>MSASKLIDGKEEFIWVPLSERVAWEFFNFSPQDFFDGIPLALQNEALPEEEPGAVTEIVHQDMSSFYGHDVLEEMCQGVPHGIADSNDEEAADEDIIPSLSVHDPSPQITWSIDIYPQLSLSSSLPLLSFSDVDSQLLDYYIHELSPKCSLSVDFNPYLNVLLPVAYEYEPLRHTLLAASACQLYHFSGDRQYELYSLRHRSKAIRGLNKHLSKEHMDWKSLATMVMFCFRDITDGCEPSWITHLKMGLRMLKSLLCTTNIDKDLRKFCEIYFVAHDVMGRTAWGDDATDFEHYEWDQDEVYREIDSIMGCSRELISLISQISCLASSARQQNDSVDQTIATAAHLMDQLSGLHQTLRTGVGHAEIMLRIAEAKRLSAMLYLHDRVMAPYASAPTALAHGLRNAIIEAIQQLPASSGAALWPLFVLGKSNMSSRDQAQFVLDRLHQLEQSRYLGSFHHARRRVERNIMRRLTAHGDVLPQTWDDDPALNDNERWVSLA</sequence>
<dbReference type="PANTHER" id="PTHR37534:SF49">
    <property type="entry name" value="LYSINE BIOSYNTHESIS REGULATORY PROTEIN LYS14"/>
    <property type="match status" value="1"/>
</dbReference>
<comment type="subcellular location">
    <subcellularLocation>
        <location evidence="1">Nucleus</location>
    </subcellularLocation>
</comment>
<keyword evidence="4" id="KW-1185">Reference proteome</keyword>
<name>A0ABR3RV71_9PLEO</name>
<accession>A0ABR3RV71</accession>
<dbReference type="InterPro" id="IPR021858">
    <property type="entry name" value="Fun_TF"/>
</dbReference>
<dbReference type="Pfam" id="PF11951">
    <property type="entry name" value="Fungal_trans_2"/>
    <property type="match status" value="1"/>
</dbReference>
<organism evidence="3 4">
    <name type="scientific">Paraconiothyrium brasiliense</name>
    <dbReference type="NCBI Taxonomy" id="300254"/>
    <lineage>
        <taxon>Eukaryota</taxon>
        <taxon>Fungi</taxon>
        <taxon>Dikarya</taxon>
        <taxon>Ascomycota</taxon>
        <taxon>Pezizomycotina</taxon>
        <taxon>Dothideomycetes</taxon>
        <taxon>Pleosporomycetidae</taxon>
        <taxon>Pleosporales</taxon>
        <taxon>Massarineae</taxon>
        <taxon>Didymosphaeriaceae</taxon>
        <taxon>Paraconiothyrium</taxon>
    </lineage>
</organism>
<dbReference type="Proteomes" id="UP001521785">
    <property type="component" value="Unassembled WGS sequence"/>
</dbReference>
<evidence type="ECO:0000313" key="3">
    <source>
        <dbReference type="EMBL" id="KAL1607857.1"/>
    </source>
</evidence>
<keyword evidence="2" id="KW-0539">Nucleus</keyword>
<proteinExistence type="predicted"/>
<evidence type="ECO:0000256" key="1">
    <source>
        <dbReference type="ARBA" id="ARBA00004123"/>
    </source>
</evidence>
<dbReference type="EMBL" id="JAKJXO020000003">
    <property type="protein sequence ID" value="KAL1607857.1"/>
    <property type="molecule type" value="Genomic_DNA"/>
</dbReference>
<gene>
    <name evidence="3" type="ORF">SLS60_002795</name>
</gene>
<dbReference type="PANTHER" id="PTHR37534">
    <property type="entry name" value="TRANSCRIPTIONAL ACTIVATOR PROTEIN UGA3"/>
    <property type="match status" value="1"/>
</dbReference>
<protein>
    <submittedName>
        <fullName evidence="3">Uncharacterized protein</fullName>
    </submittedName>
</protein>